<reference evidence="3 4" key="1">
    <citation type="submission" date="2022-10" db="EMBL/GenBank/DDBJ databases">
        <title>Paucibacter sp. hw1 Genome sequencing.</title>
        <authorList>
            <person name="Park S."/>
        </authorList>
    </citation>
    <scope>NUCLEOTIDE SEQUENCE [LARGE SCALE GENOMIC DNA]</scope>
    <source>
        <strain evidence="4">hw1</strain>
    </source>
</reference>
<sequence length="134" mass="14638">MTHRRISPAQAGKGFTLIELIVVMAIVALLASIAAPRYFASVDRARANSLRTSLQVMRGAIDHFVADKARYPESLQELVDARYLRQIPEDPLTSSASTWIALTPPPEAETLGQVFDVRSGKAGRAPDGSLYADW</sequence>
<dbReference type="InterPro" id="IPR000983">
    <property type="entry name" value="Bac_GSPG_pilin"/>
</dbReference>
<dbReference type="Pfam" id="PF07963">
    <property type="entry name" value="N_methyl"/>
    <property type="match status" value="1"/>
</dbReference>
<dbReference type="PROSITE" id="PS00409">
    <property type="entry name" value="PROKAR_NTER_METHYL"/>
    <property type="match status" value="1"/>
</dbReference>
<organism evidence="3 4">
    <name type="scientific">Roseateles albus</name>
    <dbReference type="NCBI Taxonomy" id="2987525"/>
    <lineage>
        <taxon>Bacteria</taxon>
        <taxon>Pseudomonadati</taxon>
        <taxon>Pseudomonadota</taxon>
        <taxon>Betaproteobacteria</taxon>
        <taxon>Burkholderiales</taxon>
        <taxon>Sphaerotilaceae</taxon>
        <taxon>Roseateles</taxon>
    </lineage>
</organism>
<name>A0ABT5KAP5_9BURK</name>
<dbReference type="PANTHER" id="PTHR30093">
    <property type="entry name" value="GENERAL SECRETION PATHWAY PROTEIN G"/>
    <property type="match status" value="1"/>
</dbReference>
<keyword evidence="1" id="KW-0488">Methylation</keyword>
<dbReference type="PANTHER" id="PTHR30093:SF47">
    <property type="entry name" value="TYPE IV PILUS NON-CORE MINOR PILIN PILE"/>
    <property type="match status" value="1"/>
</dbReference>
<gene>
    <name evidence="3" type="ORF">PRZ03_05430</name>
</gene>
<dbReference type="NCBIfam" id="TIGR02532">
    <property type="entry name" value="IV_pilin_GFxxxE"/>
    <property type="match status" value="1"/>
</dbReference>
<keyword evidence="4" id="KW-1185">Reference proteome</keyword>
<dbReference type="EMBL" id="JAQQXT010000003">
    <property type="protein sequence ID" value="MDC8771006.1"/>
    <property type="molecule type" value="Genomic_DNA"/>
</dbReference>
<protein>
    <submittedName>
        <fullName evidence="3">Prepilin-type N-terminal cleavage/methylation domain-containing protein</fullName>
    </submittedName>
</protein>
<comment type="caution">
    <text evidence="3">The sequence shown here is derived from an EMBL/GenBank/DDBJ whole genome shotgun (WGS) entry which is preliminary data.</text>
</comment>
<dbReference type="PRINTS" id="PR00813">
    <property type="entry name" value="BCTERIALGSPG"/>
</dbReference>
<evidence type="ECO:0000256" key="2">
    <source>
        <dbReference type="SAM" id="Phobius"/>
    </source>
</evidence>
<dbReference type="InterPro" id="IPR045584">
    <property type="entry name" value="Pilin-like"/>
</dbReference>
<dbReference type="Gene3D" id="3.30.700.10">
    <property type="entry name" value="Glycoprotein, Type 4 Pilin"/>
    <property type="match status" value="1"/>
</dbReference>
<accession>A0ABT5KAP5</accession>
<dbReference type="InterPro" id="IPR012902">
    <property type="entry name" value="N_methyl_site"/>
</dbReference>
<keyword evidence="2" id="KW-1133">Transmembrane helix</keyword>
<dbReference type="SUPFAM" id="SSF54523">
    <property type="entry name" value="Pili subunits"/>
    <property type="match status" value="1"/>
</dbReference>
<feature type="transmembrane region" description="Helical" evidence="2">
    <location>
        <begin position="20"/>
        <end position="40"/>
    </location>
</feature>
<evidence type="ECO:0000313" key="4">
    <source>
        <dbReference type="Proteomes" id="UP001221189"/>
    </source>
</evidence>
<dbReference type="RefSeq" id="WP_273599368.1">
    <property type="nucleotide sequence ID" value="NZ_JAQQXT010000003.1"/>
</dbReference>
<keyword evidence="2" id="KW-0472">Membrane</keyword>
<proteinExistence type="predicted"/>
<evidence type="ECO:0000256" key="1">
    <source>
        <dbReference type="ARBA" id="ARBA00022481"/>
    </source>
</evidence>
<dbReference type="Proteomes" id="UP001221189">
    <property type="component" value="Unassembled WGS sequence"/>
</dbReference>
<evidence type="ECO:0000313" key="3">
    <source>
        <dbReference type="EMBL" id="MDC8771006.1"/>
    </source>
</evidence>
<keyword evidence="2" id="KW-0812">Transmembrane</keyword>